<name>A0AAE4YA35_9RHOB</name>
<organism evidence="1 2">
    <name type="scientific">Stagnihabitans tardus</name>
    <dbReference type="NCBI Taxonomy" id="2699202"/>
    <lineage>
        <taxon>Bacteria</taxon>
        <taxon>Pseudomonadati</taxon>
        <taxon>Pseudomonadota</taxon>
        <taxon>Alphaproteobacteria</taxon>
        <taxon>Rhodobacterales</taxon>
        <taxon>Paracoccaceae</taxon>
        <taxon>Stagnihabitans</taxon>
    </lineage>
</organism>
<comment type="caution">
    <text evidence="1">The sequence shown here is derived from an EMBL/GenBank/DDBJ whole genome shotgun (WGS) entry which is preliminary data.</text>
</comment>
<evidence type="ECO:0000313" key="1">
    <source>
        <dbReference type="EMBL" id="NBZ87902.1"/>
    </source>
</evidence>
<reference evidence="1" key="1">
    <citation type="submission" date="2020-01" db="EMBL/GenBank/DDBJ databases">
        <authorList>
            <person name="Chen W.-M."/>
        </authorList>
    </citation>
    <scope>NUCLEOTIDE SEQUENCE</scope>
    <source>
        <strain evidence="1">CYK-10</strain>
    </source>
</reference>
<keyword evidence="2" id="KW-1185">Reference proteome</keyword>
<proteinExistence type="predicted"/>
<dbReference type="Proteomes" id="UP001193501">
    <property type="component" value="Unassembled WGS sequence"/>
</dbReference>
<accession>A0AAE4YA35</accession>
<dbReference type="RefSeq" id="WP_168774711.1">
    <property type="nucleotide sequence ID" value="NZ_JAABNR010000008.1"/>
</dbReference>
<dbReference type="EMBL" id="JAABNR010000008">
    <property type="protein sequence ID" value="NBZ87902.1"/>
    <property type="molecule type" value="Genomic_DNA"/>
</dbReference>
<evidence type="ECO:0000313" key="2">
    <source>
        <dbReference type="Proteomes" id="UP001193501"/>
    </source>
</evidence>
<protein>
    <submittedName>
        <fullName evidence="1">Uncharacterized protein</fullName>
    </submittedName>
</protein>
<dbReference type="AlphaFoldDB" id="A0AAE4YA35"/>
<gene>
    <name evidence="1" type="ORF">GV832_09960</name>
</gene>
<sequence length="133" mass="14512">MELSEILSTVDEQSAGRWFEILHPVEGGPLGLRLKLAGPDSRQQAEALAIMTDELAEAADAEGRVTGQDREAIRRRFLARIVLDWEATEDGKPVPFSFSAVLKLMGVAYVRSQVDAYGAARAPYFVGAYDAEA</sequence>